<feature type="signal peptide" evidence="3">
    <location>
        <begin position="1"/>
        <end position="19"/>
    </location>
</feature>
<protein>
    <submittedName>
        <fullName evidence="4">Uncharacterized protein</fullName>
    </submittedName>
</protein>
<dbReference type="AlphaFoldDB" id="A0A8W8L9M6"/>
<evidence type="ECO:0000313" key="4">
    <source>
        <dbReference type="EnsemblMetazoa" id="G27286.5:cds"/>
    </source>
</evidence>
<keyword evidence="3" id="KW-0732">Signal</keyword>
<evidence type="ECO:0000256" key="2">
    <source>
        <dbReference type="SAM" id="Phobius"/>
    </source>
</evidence>
<sequence length="309" mass="34783">MNFLTINSFLLVIVPNCKAENCSNRRNENNQIPCCANFYRDKGECKECLPGYFGTNCKLRCFYPGFGKQCMNTCDCNISDCDPVSGCQGNDTEIQITSVNTRSWVSLSVNPNFPWSYSSAATPDYSTDEEELYNDRACPSGYFGTNCSKRCPYPYYGKLCKEVCLCNATDCDHVFGCQRNNSEIETATGITKSDVSSTKEKSEYSTAQTEVYEKQEKPKHSTPQTKLYDYQGNVKNDNLRIPVVIVGCILIFLIVVYGLKWISKPIRKTGTFELPREDNDPTTEYLEINEISEQESVSNTTSTTVTARS</sequence>
<dbReference type="Proteomes" id="UP000005408">
    <property type="component" value="Unassembled WGS sequence"/>
</dbReference>
<keyword evidence="2" id="KW-0812">Transmembrane</keyword>
<name>A0A8W8L9M6_MAGGI</name>
<evidence type="ECO:0000256" key="3">
    <source>
        <dbReference type="SAM" id="SignalP"/>
    </source>
</evidence>
<dbReference type="Gene3D" id="2.170.300.10">
    <property type="entry name" value="Tie2 ligand-binding domain superfamily"/>
    <property type="match status" value="2"/>
</dbReference>
<feature type="chain" id="PRO_5036490327" evidence="3">
    <location>
        <begin position="20"/>
        <end position="309"/>
    </location>
</feature>
<keyword evidence="5" id="KW-1185">Reference proteome</keyword>
<dbReference type="EnsemblMetazoa" id="G27286.5">
    <property type="protein sequence ID" value="G27286.5:cds"/>
    <property type="gene ID" value="G27286"/>
</dbReference>
<keyword evidence="2" id="KW-1133">Transmembrane helix</keyword>
<evidence type="ECO:0000313" key="5">
    <source>
        <dbReference type="Proteomes" id="UP000005408"/>
    </source>
</evidence>
<accession>A0A8W8L9M6</accession>
<feature type="transmembrane region" description="Helical" evidence="2">
    <location>
        <begin position="239"/>
        <end position="259"/>
    </location>
</feature>
<feature type="region of interest" description="Disordered" evidence="1">
    <location>
        <begin position="193"/>
        <end position="224"/>
    </location>
</feature>
<evidence type="ECO:0000256" key="1">
    <source>
        <dbReference type="SAM" id="MobiDB-lite"/>
    </source>
</evidence>
<organism evidence="4 5">
    <name type="scientific">Magallana gigas</name>
    <name type="common">Pacific oyster</name>
    <name type="synonym">Crassostrea gigas</name>
    <dbReference type="NCBI Taxonomy" id="29159"/>
    <lineage>
        <taxon>Eukaryota</taxon>
        <taxon>Metazoa</taxon>
        <taxon>Spiralia</taxon>
        <taxon>Lophotrochozoa</taxon>
        <taxon>Mollusca</taxon>
        <taxon>Bivalvia</taxon>
        <taxon>Autobranchia</taxon>
        <taxon>Pteriomorphia</taxon>
        <taxon>Ostreida</taxon>
        <taxon>Ostreoidea</taxon>
        <taxon>Ostreidae</taxon>
        <taxon>Magallana</taxon>
    </lineage>
</organism>
<keyword evidence="2" id="KW-0472">Membrane</keyword>
<reference evidence="4" key="1">
    <citation type="submission" date="2022-08" db="UniProtKB">
        <authorList>
            <consortium name="EnsemblMetazoa"/>
        </authorList>
    </citation>
    <scope>IDENTIFICATION</scope>
    <source>
        <strain evidence="4">05x7-T-G4-1.051#20</strain>
    </source>
</reference>
<proteinExistence type="predicted"/>